<dbReference type="PANTHER" id="PTHR21533">
    <property type="entry name" value="LEUCINE-RICH PROTEIN"/>
    <property type="match status" value="1"/>
</dbReference>
<reference evidence="3" key="1">
    <citation type="submission" date="2021-04" db="EMBL/GenBank/DDBJ databases">
        <authorList>
            <person name="Chebbi M.A.C M."/>
        </authorList>
    </citation>
    <scope>NUCLEOTIDE SEQUENCE</scope>
</reference>
<proteinExistence type="predicted"/>
<dbReference type="EMBL" id="CAJNRD030001122">
    <property type="protein sequence ID" value="CAG5101369.1"/>
    <property type="molecule type" value="Genomic_DNA"/>
</dbReference>
<dbReference type="InterPro" id="IPR028118">
    <property type="entry name" value="Chibby_fam"/>
</dbReference>
<evidence type="ECO:0000313" key="4">
    <source>
        <dbReference type="Proteomes" id="UP000786811"/>
    </source>
</evidence>
<feature type="region of interest" description="Disordered" evidence="2">
    <location>
        <begin position="1"/>
        <end position="23"/>
    </location>
</feature>
<dbReference type="Pfam" id="PF14645">
    <property type="entry name" value="Chibby"/>
    <property type="match status" value="1"/>
</dbReference>
<organism evidence="3 4">
    <name type="scientific">Cotesia congregata</name>
    <name type="common">Parasitoid wasp</name>
    <name type="synonym">Apanteles congregatus</name>
    <dbReference type="NCBI Taxonomy" id="51543"/>
    <lineage>
        <taxon>Eukaryota</taxon>
        <taxon>Metazoa</taxon>
        <taxon>Ecdysozoa</taxon>
        <taxon>Arthropoda</taxon>
        <taxon>Hexapoda</taxon>
        <taxon>Insecta</taxon>
        <taxon>Pterygota</taxon>
        <taxon>Neoptera</taxon>
        <taxon>Endopterygota</taxon>
        <taxon>Hymenoptera</taxon>
        <taxon>Apocrita</taxon>
        <taxon>Ichneumonoidea</taxon>
        <taxon>Braconidae</taxon>
        <taxon>Microgastrinae</taxon>
        <taxon>Cotesia</taxon>
    </lineage>
</organism>
<protein>
    <submittedName>
        <fullName evidence="3">Similar to Cby1: Protein chibby homolog 1 (Rattus norvegicus)</fullName>
    </submittedName>
</protein>
<name>A0A8J2HLC9_COTCN</name>
<sequence length="128" mass="14871">MPFFTNKFSPKKTPLRKAPTSLANRDLSPQRIERELGPEIGPIKIRLGDHESVFDSGTWIPDSGKIGVTYKENEKLKKEISRLEEENNFLRLKFELMLDMLTETTAQVQLNKDHVENLKNKISYNKRL</sequence>
<evidence type="ECO:0000256" key="1">
    <source>
        <dbReference type="SAM" id="Coils"/>
    </source>
</evidence>
<dbReference type="OrthoDB" id="2145765at2759"/>
<evidence type="ECO:0000313" key="3">
    <source>
        <dbReference type="EMBL" id="CAG5101369.1"/>
    </source>
</evidence>
<dbReference type="CDD" id="cd07429">
    <property type="entry name" value="Cby_like"/>
    <property type="match status" value="1"/>
</dbReference>
<feature type="coiled-coil region" evidence="1">
    <location>
        <begin position="66"/>
        <end position="93"/>
    </location>
</feature>
<dbReference type="PANTHER" id="PTHR21533:SF19">
    <property type="entry name" value="LEUCINE-RICH PROTEIN"/>
    <property type="match status" value="1"/>
</dbReference>
<dbReference type="Proteomes" id="UP000786811">
    <property type="component" value="Unassembled WGS sequence"/>
</dbReference>
<accession>A0A8J2HLC9</accession>
<keyword evidence="1" id="KW-0175">Coiled coil</keyword>
<evidence type="ECO:0000256" key="2">
    <source>
        <dbReference type="SAM" id="MobiDB-lite"/>
    </source>
</evidence>
<comment type="caution">
    <text evidence="3">The sequence shown here is derived from an EMBL/GenBank/DDBJ whole genome shotgun (WGS) entry which is preliminary data.</text>
</comment>
<dbReference type="AlphaFoldDB" id="A0A8J2HLC9"/>
<keyword evidence="4" id="KW-1185">Reference proteome</keyword>
<gene>
    <name evidence="3" type="ORF">HICCMSTLAB_LOCUS10442</name>
</gene>